<keyword evidence="2" id="KW-0614">Plasmid</keyword>
<dbReference type="CDD" id="cd02042">
    <property type="entry name" value="ParAB_family"/>
    <property type="match status" value="1"/>
</dbReference>
<sequence>MAIKMVFGIQKGGCSKTTTSGIFAHQLLARGHSVLAVDMDSQGNLTELLTQRPANEFSDQSILEAFRDENAKPYIYHVTEQLHVLPANNLLATLPRLLYTMYGLTSNRVYTSLRELLEHIASDYDYIIIDTPPTLSEHTVSALVAADWVLVMFESSQWCYSAVPNFMDSVEVARKLNPTLQIAGIVRTLNDVRRTDNKEFNDLIAEDYPDLVFDTVIRRRAAAGRLAIYGLGDANPEMESALEQYAPLFEEVLNRVRQG</sequence>
<reference evidence="2 3" key="1">
    <citation type="submission" date="2021-02" db="EMBL/GenBank/DDBJ databases">
        <title>Alicyclobacillus curvatus sp. nov. and Alicyclobacillus mengziensis sp. nov., two acidophilic bacteria isolated from acid mine drainage.</title>
        <authorList>
            <person name="Huang Y."/>
        </authorList>
    </citation>
    <scope>NUCLEOTIDE SEQUENCE [LARGE SCALE GENOMIC DNA]</scope>
    <source>
        <strain evidence="2 3">S30H14</strain>
        <plasmid evidence="2 3">unnamed</plasmid>
    </source>
</reference>
<evidence type="ECO:0000313" key="2">
    <source>
        <dbReference type="EMBL" id="QSO50118.1"/>
    </source>
</evidence>
<gene>
    <name evidence="2" type="ORF">JZ786_24695</name>
</gene>
<feature type="domain" description="AAA" evidence="1">
    <location>
        <begin position="7"/>
        <end position="182"/>
    </location>
</feature>
<dbReference type="Proteomes" id="UP000663505">
    <property type="component" value="Plasmid unnamed"/>
</dbReference>
<evidence type="ECO:0000259" key="1">
    <source>
        <dbReference type="Pfam" id="PF13614"/>
    </source>
</evidence>
<proteinExistence type="predicted"/>
<keyword evidence="3" id="KW-1185">Reference proteome</keyword>
<dbReference type="Gene3D" id="3.40.50.300">
    <property type="entry name" value="P-loop containing nucleotide triphosphate hydrolases"/>
    <property type="match status" value="1"/>
</dbReference>
<evidence type="ECO:0000313" key="3">
    <source>
        <dbReference type="Proteomes" id="UP000663505"/>
    </source>
</evidence>
<dbReference type="InterPro" id="IPR025669">
    <property type="entry name" value="AAA_dom"/>
</dbReference>
<dbReference type="SUPFAM" id="SSF52540">
    <property type="entry name" value="P-loop containing nucleoside triphosphate hydrolases"/>
    <property type="match status" value="1"/>
</dbReference>
<geneLocation type="plasmid" evidence="2 3">
    <name>unnamed</name>
</geneLocation>
<protein>
    <submittedName>
        <fullName evidence="2">ParA family protein</fullName>
    </submittedName>
</protein>
<organism evidence="2 3">
    <name type="scientific">Alicyclobacillus mengziensis</name>
    <dbReference type="NCBI Taxonomy" id="2931921"/>
    <lineage>
        <taxon>Bacteria</taxon>
        <taxon>Bacillati</taxon>
        <taxon>Bacillota</taxon>
        <taxon>Bacilli</taxon>
        <taxon>Bacillales</taxon>
        <taxon>Alicyclobacillaceae</taxon>
        <taxon>Alicyclobacillus</taxon>
    </lineage>
</organism>
<dbReference type="KEGG" id="afx:JZ786_24695"/>
<dbReference type="PANTHER" id="PTHR13696:SF52">
    <property type="entry name" value="PARA FAMILY PROTEIN CT_582"/>
    <property type="match status" value="1"/>
</dbReference>
<dbReference type="AlphaFoldDB" id="A0A9X7Z9V2"/>
<dbReference type="RefSeq" id="WP_206659419.1">
    <property type="nucleotide sequence ID" value="NZ_CP071183.1"/>
</dbReference>
<dbReference type="PANTHER" id="PTHR13696">
    <property type="entry name" value="P-LOOP CONTAINING NUCLEOSIDE TRIPHOSPHATE HYDROLASE"/>
    <property type="match status" value="1"/>
</dbReference>
<dbReference type="InterPro" id="IPR027417">
    <property type="entry name" value="P-loop_NTPase"/>
</dbReference>
<dbReference type="InterPro" id="IPR050678">
    <property type="entry name" value="DNA_Partitioning_ATPase"/>
</dbReference>
<dbReference type="EMBL" id="CP071183">
    <property type="protein sequence ID" value="QSO50118.1"/>
    <property type="molecule type" value="Genomic_DNA"/>
</dbReference>
<dbReference type="Pfam" id="PF13614">
    <property type="entry name" value="AAA_31"/>
    <property type="match status" value="1"/>
</dbReference>
<name>A0A9X7Z9V2_9BACL</name>
<accession>A0A9X7Z9V2</accession>